<keyword evidence="4" id="KW-0804">Transcription</keyword>
<dbReference type="InterPro" id="IPR058245">
    <property type="entry name" value="NreC/VraR/RcsB-like_REC"/>
</dbReference>
<feature type="domain" description="Response regulatory" evidence="7">
    <location>
        <begin position="5"/>
        <end position="118"/>
    </location>
</feature>
<dbReference type="PRINTS" id="PR00038">
    <property type="entry name" value="HTHLUXR"/>
</dbReference>
<evidence type="ECO:0000256" key="2">
    <source>
        <dbReference type="ARBA" id="ARBA00023015"/>
    </source>
</evidence>
<evidence type="ECO:0000313" key="9">
    <source>
        <dbReference type="Proteomes" id="UP001183643"/>
    </source>
</evidence>
<evidence type="ECO:0000313" key="8">
    <source>
        <dbReference type="EMBL" id="MDR7274239.1"/>
    </source>
</evidence>
<accession>A0AAE3YKS8</accession>
<sequence length="217" mass="22782">MSLLRVVIADDDELTRGGIRLVLGALPGVEVVAEAGNGREARSAVDRFKPDVVLMDIRMPVVDGLAALRAITGPTRVIMLTTFGEEQYIDEALANGAAGFVLKSSAAEELGPALKAAAAGEMFLSPPVTRHAVTRLRGLGTAPSSDAGARLAAADLSEREAEVLRLLARGLSNTAISEKLVISESTVKTHVSRILLKLECENRVQAALLATQAGLLH</sequence>
<name>A0AAE3YKS8_9ACTN</name>
<dbReference type="Pfam" id="PF00196">
    <property type="entry name" value="GerE"/>
    <property type="match status" value="1"/>
</dbReference>
<evidence type="ECO:0000256" key="4">
    <source>
        <dbReference type="ARBA" id="ARBA00023163"/>
    </source>
</evidence>
<dbReference type="InterPro" id="IPR001789">
    <property type="entry name" value="Sig_transdc_resp-reg_receiver"/>
</dbReference>
<dbReference type="CDD" id="cd17535">
    <property type="entry name" value="REC_NarL-like"/>
    <property type="match status" value="1"/>
</dbReference>
<dbReference type="GO" id="GO:0000160">
    <property type="term" value="P:phosphorelay signal transduction system"/>
    <property type="evidence" value="ECO:0007669"/>
    <property type="project" value="InterPro"/>
</dbReference>
<comment type="caution">
    <text evidence="8">The sequence shown here is derived from an EMBL/GenBank/DDBJ whole genome shotgun (WGS) entry which is preliminary data.</text>
</comment>
<dbReference type="GO" id="GO:0006355">
    <property type="term" value="P:regulation of DNA-templated transcription"/>
    <property type="evidence" value="ECO:0007669"/>
    <property type="project" value="InterPro"/>
</dbReference>
<evidence type="ECO:0000259" key="6">
    <source>
        <dbReference type="PROSITE" id="PS50043"/>
    </source>
</evidence>
<feature type="modified residue" description="4-aspartylphosphate" evidence="5">
    <location>
        <position position="56"/>
    </location>
</feature>
<reference evidence="8" key="1">
    <citation type="submission" date="2023-07" db="EMBL/GenBank/DDBJ databases">
        <title>Sequencing the genomes of 1000 actinobacteria strains.</title>
        <authorList>
            <person name="Klenk H.-P."/>
        </authorList>
    </citation>
    <scope>NUCLEOTIDE SEQUENCE</scope>
    <source>
        <strain evidence="8">DSM 44707</strain>
    </source>
</reference>
<dbReference type="EMBL" id="JAVDYB010000001">
    <property type="protein sequence ID" value="MDR7274239.1"/>
    <property type="molecule type" value="Genomic_DNA"/>
</dbReference>
<dbReference type="GO" id="GO:0003677">
    <property type="term" value="F:DNA binding"/>
    <property type="evidence" value="ECO:0007669"/>
    <property type="project" value="UniProtKB-KW"/>
</dbReference>
<dbReference type="Proteomes" id="UP001183643">
    <property type="component" value="Unassembled WGS sequence"/>
</dbReference>
<evidence type="ECO:0000259" key="7">
    <source>
        <dbReference type="PROSITE" id="PS50110"/>
    </source>
</evidence>
<dbReference type="RefSeq" id="WP_310363664.1">
    <property type="nucleotide sequence ID" value="NZ_JAVDYB010000001.1"/>
</dbReference>
<dbReference type="Pfam" id="PF00072">
    <property type="entry name" value="Response_reg"/>
    <property type="match status" value="1"/>
</dbReference>
<dbReference type="PANTHER" id="PTHR43214:SF24">
    <property type="entry name" value="TRANSCRIPTIONAL REGULATORY PROTEIN NARL-RELATED"/>
    <property type="match status" value="1"/>
</dbReference>
<evidence type="ECO:0000256" key="1">
    <source>
        <dbReference type="ARBA" id="ARBA00022553"/>
    </source>
</evidence>
<evidence type="ECO:0000256" key="3">
    <source>
        <dbReference type="ARBA" id="ARBA00023125"/>
    </source>
</evidence>
<organism evidence="8 9">
    <name type="scientific">Catenuloplanes atrovinosus</name>
    <dbReference type="NCBI Taxonomy" id="137266"/>
    <lineage>
        <taxon>Bacteria</taxon>
        <taxon>Bacillati</taxon>
        <taxon>Actinomycetota</taxon>
        <taxon>Actinomycetes</taxon>
        <taxon>Micromonosporales</taxon>
        <taxon>Micromonosporaceae</taxon>
        <taxon>Catenuloplanes</taxon>
    </lineage>
</organism>
<dbReference type="PROSITE" id="PS00622">
    <property type="entry name" value="HTH_LUXR_1"/>
    <property type="match status" value="1"/>
</dbReference>
<keyword evidence="1 5" id="KW-0597">Phosphoprotein</keyword>
<keyword evidence="3 8" id="KW-0238">DNA-binding</keyword>
<dbReference type="InterPro" id="IPR016032">
    <property type="entry name" value="Sig_transdc_resp-reg_C-effctor"/>
</dbReference>
<proteinExistence type="predicted"/>
<evidence type="ECO:0000256" key="5">
    <source>
        <dbReference type="PROSITE-ProRule" id="PRU00169"/>
    </source>
</evidence>
<keyword evidence="2" id="KW-0805">Transcription regulation</keyword>
<dbReference type="InterPro" id="IPR011006">
    <property type="entry name" value="CheY-like_superfamily"/>
</dbReference>
<dbReference type="PROSITE" id="PS50110">
    <property type="entry name" value="RESPONSE_REGULATORY"/>
    <property type="match status" value="1"/>
</dbReference>
<dbReference type="CDD" id="cd06170">
    <property type="entry name" value="LuxR_C_like"/>
    <property type="match status" value="1"/>
</dbReference>
<dbReference type="SMART" id="SM00448">
    <property type="entry name" value="REC"/>
    <property type="match status" value="1"/>
</dbReference>
<dbReference type="AlphaFoldDB" id="A0AAE3YKS8"/>
<protein>
    <submittedName>
        <fullName evidence="8">DNA-binding NarL/FixJ family response regulator</fullName>
    </submittedName>
</protein>
<gene>
    <name evidence="8" type="ORF">J2S41_001017</name>
</gene>
<dbReference type="SUPFAM" id="SSF46894">
    <property type="entry name" value="C-terminal effector domain of the bipartite response regulators"/>
    <property type="match status" value="1"/>
</dbReference>
<dbReference type="InterPro" id="IPR000792">
    <property type="entry name" value="Tscrpt_reg_LuxR_C"/>
</dbReference>
<dbReference type="SUPFAM" id="SSF52172">
    <property type="entry name" value="CheY-like"/>
    <property type="match status" value="1"/>
</dbReference>
<dbReference type="PROSITE" id="PS50043">
    <property type="entry name" value="HTH_LUXR_2"/>
    <property type="match status" value="1"/>
</dbReference>
<dbReference type="SMART" id="SM00421">
    <property type="entry name" value="HTH_LUXR"/>
    <property type="match status" value="1"/>
</dbReference>
<dbReference type="InterPro" id="IPR039420">
    <property type="entry name" value="WalR-like"/>
</dbReference>
<keyword evidence="9" id="KW-1185">Reference proteome</keyword>
<feature type="domain" description="HTH luxR-type" evidence="6">
    <location>
        <begin position="149"/>
        <end position="214"/>
    </location>
</feature>
<dbReference type="Gene3D" id="3.40.50.2300">
    <property type="match status" value="1"/>
</dbReference>
<dbReference type="PANTHER" id="PTHR43214">
    <property type="entry name" value="TWO-COMPONENT RESPONSE REGULATOR"/>
    <property type="match status" value="1"/>
</dbReference>